<dbReference type="RefSeq" id="XP_002731860.1">
    <property type="nucleotide sequence ID" value="XM_002731814.1"/>
</dbReference>
<sequence length="418" mass="47509">VKVHHYDRNNPDWAPSLNLGHLKVKESSASTAVARFERVLQREKKKNDLEAASALLDLVNCNDRDDSTDYHEYSKEGFSSVGIQTDLTVAVIEAMEAEINCLRDEKNKLKAKNDQMDLNQEFFKGDDYRVKFYTGLPNFLVLMHVFSFVEPYISAGNKSSLTKFQQLILTLLRCRLNLSVQDLAYRFCVSSSTVSRIFKAIMDLLSMKLKFLVRRPSREELIKTMPMIFRVNFGKKVAVIIDCFEVFIDRPSNLMARAQTWSSYKHHNTVKFLIGISPQGVISYISKAWGGRVSDKHLTENCGFLDNILPGDLVLADRGFDLSDTLGLMCAQIKVPTFMRGKKQLSMPEVIDTRKIANVRIHVERVIGSVRQKYLILNGPLPIDFVMYKDNEGVTMIDKLVVVCCALTNLSPSVVQFE</sequence>
<evidence type="ECO:0000259" key="4">
    <source>
        <dbReference type="Pfam" id="PF13359"/>
    </source>
</evidence>
<feature type="non-terminal residue" evidence="7">
    <location>
        <position position="1"/>
    </location>
</feature>
<evidence type="ECO:0000256" key="1">
    <source>
        <dbReference type="ARBA" id="ARBA00001968"/>
    </source>
</evidence>
<dbReference type="InterPro" id="IPR027806">
    <property type="entry name" value="HARBI1_dom"/>
</dbReference>
<dbReference type="PANTHER" id="PTHR23080">
    <property type="entry name" value="THAP DOMAIN PROTEIN"/>
    <property type="match status" value="1"/>
</dbReference>
<proteinExistence type="predicted"/>
<reference evidence="7" key="1">
    <citation type="submission" date="2025-08" db="UniProtKB">
        <authorList>
            <consortium name="RefSeq"/>
        </authorList>
    </citation>
    <scope>IDENTIFICATION</scope>
    <source>
        <tissue evidence="7">Testes</tissue>
    </source>
</reference>
<dbReference type="InterPro" id="IPR027805">
    <property type="entry name" value="Transposase_HTH_dom"/>
</dbReference>
<keyword evidence="3" id="KW-0175">Coiled coil</keyword>
<organism evidence="6 7">
    <name type="scientific">Saccoglossus kowalevskii</name>
    <name type="common">Acorn worm</name>
    <dbReference type="NCBI Taxonomy" id="10224"/>
    <lineage>
        <taxon>Eukaryota</taxon>
        <taxon>Metazoa</taxon>
        <taxon>Hemichordata</taxon>
        <taxon>Enteropneusta</taxon>
        <taxon>Harrimaniidae</taxon>
        <taxon>Saccoglossus</taxon>
    </lineage>
</organism>
<dbReference type="Pfam" id="PF13359">
    <property type="entry name" value="DDE_Tnp_4"/>
    <property type="match status" value="1"/>
</dbReference>
<feature type="domain" description="DDE Tnp4" evidence="4">
    <location>
        <begin position="241"/>
        <end position="409"/>
    </location>
</feature>
<feature type="domain" description="Transposase Helix-turn-helix" evidence="5">
    <location>
        <begin position="160"/>
        <end position="210"/>
    </location>
</feature>
<protein>
    <submittedName>
        <fullName evidence="7">Uncharacterized protein LOC100372863</fullName>
    </submittedName>
</protein>
<evidence type="ECO:0000313" key="6">
    <source>
        <dbReference type="Proteomes" id="UP000694865"/>
    </source>
</evidence>
<gene>
    <name evidence="7" type="primary">LOC100372863</name>
</gene>
<dbReference type="CDD" id="cd00093">
    <property type="entry name" value="HTH_XRE"/>
    <property type="match status" value="1"/>
</dbReference>
<evidence type="ECO:0000313" key="7">
    <source>
        <dbReference type="RefSeq" id="XP_002731860.1"/>
    </source>
</evidence>
<name>A0ABM0GKG8_SACKO</name>
<dbReference type="Proteomes" id="UP000694865">
    <property type="component" value="Unplaced"/>
</dbReference>
<accession>A0ABM0GKG8</accession>
<comment type="cofactor">
    <cofactor evidence="1">
        <name>a divalent metal cation</name>
        <dbReference type="ChEBI" id="CHEBI:60240"/>
    </cofactor>
</comment>
<evidence type="ECO:0000256" key="2">
    <source>
        <dbReference type="ARBA" id="ARBA00022723"/>
    </source>
</evidence>
<dbReference type="GeneID" id="100372863"/>
<dbReference type="Pfam" id="PF13613">
    <property type="entry name" value="HTH_Tnp_4"/>
    <property type="match status" value="1"/>
</dbReference>
<evidence type="ECO:0000256" key="3">
    <source>
        <dbReference type="SAM" id="Coils"/>
    </source>
</evidence>
<feature type="coiled-coil region" evidence="3">
    <location>
        <begin position="92"/>
        <end position="119"/>
    </location>
</feature>
<evidence type="ECO:0000259" key="5">
    <source>
        <dbReference type="Pfam" id="PF13613"/>
    </source>
</evidence>
<keyword evidence="6" id="KW-1185">Reference proteome</keyword>
<keyword evidence="2" id="KW-0479">Metal-binding</keyword>
<dbReference type="InterPro" id="IPR001387">
    <property type="entry name" value="Cro/C1-type_HTH"/>
</dbReference>